<protein>
    <submittedName>
        <fullName evidence="1">Uncharacterized protein</fullName>
    </submittedName>
</protein>
<evidence type="ECO:0000313" key="1">
    <source>
        <dbReference type="EMBL" id="SEP33137.1"/>
    </source>
</evidence>
<dbReference type="RefSeq" id="WP_091748918.1">
    <property type="nucleotide sequence ID" value="NZ_FODY01000019.1"/>
</dbReference>
<dbReference type="EMBL" id="FODY01000019">
    <property type="protein sequence ID" value="SEP33137.1"/>
    <property type="molecule type" value="Genomic_DNA"/>
</dbReference>
<proteinExistence type="predicted"/>
<gene>
    <name evidence="1" type="ORF">SAMN04490178_11921</name>
</gene>
<dbReference type="STRING" id="112903.SAMN04490178_11921"/>
<sequence length="91" mass="10839">MKQEKHILAENDDLFLVKRVIQYETGFEPGLELVGVRYEFWNAQYKDKYERDIIEEPVAGKIVRYCQLYAQCTDEEMLELFSKKSAAIKRE</sequence>
<reference evidence="1 2" key="1">
    <citation type="submission" date="2016-10" db="EMBL/GenBank/DDBJ databases">
        <authorList>
            <person name="de Groot N.N."/>
        </authorList>
    </citation>
    <scope>NUCLEOTIDE SEQUENCE [LARGE SCALE GENOMIC DNA]</scope>
    <source>
        <strain evidence="1 2">DSM 13305</strain>
    </source>
</reference>
<dbReference type="OrthoDB" id="1682771at2"/>
<name>A0A1H8X0E5_9FIRM</name>
<dbReference type="AlphaFoldDB" id="A0A1H8X0E5"/>
<evidence type="ECO:0000313" key="2">
    <source>
        <dbReference type="Proteomes" id="UP000198847"/>
    </source>
</evidence>
<dbReference type="Proteomes" id="UP000198847">
    <property type="component" value="Unassembled WGS sequence"/>
</dbReference>
<keyword evidence="2" id="KW-1185">Reference proteome</keyword>
<accession>A0A1H8X0E5</accession>
<organism evidence="1 2">
    <name type="scientific">Propionispora vibrioides</name>
    <dbReference type="NCBI Taxonomy" id="112903"/>
    <lineage>
        <taxon>Bacteria</taxon>
        <taxon>Bacillati</taxon>
        <taxon>Bacillota</taxon>
        <taxon>Negativicutes</taxon>
        <taxon>Selenomonadales</taxon>
        <taxon>Sporomusaceae</taxon>
        <taxon>Propionispora</taxon>
    </lineage>
</organism>